<keyword evidence="3" id="KW-1185">Reference proteome</keyword>
<comment type="caution">
    <text evidence="2">The sequence shown here is derived from an EMBL/GenBank/DDBJ whole genome shotgun (WGS) entry which is preliminary data.</text>
</comment>
<reference evidence="2" key="1">
    <citation type="submission" date="2020-05" db="EMBL/GenBank/DDBJ databases">
        <title>Phylogenomic resolution of chytrid fungi.</title>
        <authorList>
            <person name="Stajich J.E."/>
            <person name="Amses K."/>
            <person name="Simmons R."/>
            <person name="Seto K."/>
            <person name="Myers J."/>
            <person name="Bonds A."/>
            <person name="Quandt C.A."/>
            <person name="Barry K."/>
            <person name="Liu P."/>
            <person name="Grigoriev I."/>
            <person name="Longcore J.E."/>
            <person name="James T.Y."/>
        </authorList>
    </citation>
    <scope>NUCLEOTIDE SEQUENCE</scope>
    <source>
        <strain evidence="2">JEL0318</strain>
    </source>
</reference>
<feature type="compositionally biased region" description="Basic and acidic residues" evidence="1">
    <location>
        <begin position="122"/>
        <end position="133"/>
    </location>
</feature>
<gene>
    <name evidence="2" type="ORF">HK097_006825</name>
</gene>
<accession>A0AAD5RZH2</accession>
<protein>
    <submittedName>
        <fullName evidence="2">Uncharacterized protein</fullName>
    </submittedName>
</protein>
<feature type="region of interest" description="Disordered" evidence="1">
    <location>
        <begin position="1"/>
        <end position="133"/>
    </location>
</feature>
<feature type="compositionally biased region" description="Basic and acidic residues" evidence="1">
    <location>
        <begin position="8"/>
        <end position="25"/>
    </location>
</feature>
<proteinExistence type="predicted"/>
<feature type="compositionally biased region" description="Basic and acidic residues" evidence="1">
    <location>
        <begin position="47"/>
        <end position="60"/>
    </location>
</feature>
<feature type="non-terminal residue" evidence="2">
    <location>
        <position position="133"/>
    </location>
</feature>
<name>A0AAD5RZH2_9FUNG</name>
<feature type="compositionally biased region" description="Low complexity" evidence="1">
    <location>
        <begin position="61"/>
        <end position="81"/>
    </location>
</feature>
<evidence type="ECO:0000313" key="2">
    <source>
        <dbReference type="EMBL" id="KAJ3024911.1"/>
    </source>
</evidence>
<dbReference type="Proteomes" id="UP001212841">
    <property type="component" value="Unassembled WGS sequence"/>
</dbReference>
<sequence length="133" mass="14119">PNAPHTPIAHDLRPYHSHRGADRGGRGRGLGRTDWGRRSFDGSAGPKVEKEEIKENENLKSETSPAATASASALAPPSSEKAVPESAPEVIKPVPSATTSEPSPTKKAAQEPKHRRATSSVGEDRVDGFKCYA</sequence>
<dbReference type="EMBL" id="JADGJD010003210">
    <property type="protein sequence ID" value="KAJ3024911.1"/>
    <property type="molecule type" value="Genomic_DNA"/>
</dbReference>
<evidence type="ECO:0000313" key="3">
    <source>
        <dbReference type="Proteomes" id="UP001212841"/>
    </source>
</evidence>
<organism evidence="2 3">
    <name type="scientific">Rhizophlyctis rosea</name>
    <dbReference type="NCBI Taxonomy" id="64517"/>
    <lineage>
        <taxon>Eukaryota</taxon>
        <taxon>Fungi</taxon>
        <taxon>Fungi incertae sedis</taxon>
        <taxon>Chytridiomycota</taxon>
        <taxon>Chytridiomycota incertae sedis</taxon>
        <taxon>Chytridiomycetes</taxon>
        <taxon>Rhizophlyctidales</taxon>
        <taxon>Rhizophlyctidaceae</taxon>
        <taxon>Rhizophlyctis</taxon>
    </lineage>
</organism>
<dbReference type="AlphaFoldDB" id="A0AAD5RZH2"/>
<evidence type="ECO:0000256" key="1">
    <source>
        <dbReference type="SAM" id="MobiDB-lite"/>
    </source>
</evidence>